<gene>
    <name evidence="1" type="ORF">SAMN05428946_0911</name>
</gene>
<sequence length="70" mass="8112">MNKKMMIKRSAGNGSYSSKGRKVIAYSVNGEEQVGRVIIERAANYPKPEYLDDENFWKKKIHGLKMQRVH</sequence>
<dbReference type="EMBL" id="FTPL01000001">
    <property type="protein sequence ID" value="SIT72864.1"/>
    <property type="molecule type" value="Genomic_DNA"/>
</dbReference>
<reference evidence="2" key="1">
    <citation type="submission" date="2017-01" db="EMBL/GenBank/DDBJ databases">
        <authorList>
            <person name="Varghese N."/>
            <person name="Submissions S."/>
        </authorList>
    </citation>
    <scope>NUCLEOTIDE SEQUENCE [LARGE SCALE GENOMIC DNA]</scope>
    <source>
        <strain evidence="2">MNA4</strain>
    </source>
</reference>
<dbReference type="STRING" id="550447.SAMN05428946_0911"/>
<dbReference type="RefSeq" id="WP_076757141.1">
    <property type="nucleotide sequence ID" value="NZ_FTPL01000001.1"/>
</dbReference>
<organism evidence="1 2">
    <name type="scientific">Edaphobacillus lindanitolerans</name>
    <dbReference type="NCBI Taxonomy" id="550447"/>
    <lineage>
        <taxon>Bacteria</taxon>
        <taxon>Bacillati</taxon>
        <taxon>Bacillota</taxon>
        <taxon>Bacilli</taxon>
        <taxon>Bacillales</taxon>
        <taxon>Bacillaceae</taxon>
        <taxon>Edaphobacillus</taxon>
    </lineage>
</organism>
<dbReference type="OrthoDB" id="9955185at2"/>
<accession>A0A1U7PIB8</accession>
<evidence type="ECO:0000313" key="1">
    <source>
        <dbReference type="EMBL" id="SIT72864.1"/>
    </source>
</evidence>
<dbReference type="AlphaFoldDB" id="A0A1U7PIB8"/>
<proteinExistence type="predicted"/>
<protein>
    <submittedName>
        <fullName evidence="1">Uncharacterized protein</fullName>
    </submittedName>
</protein>
<evidence type="ECO:0000313" key="2">
    <source>
        <dbReference type="Proteomes" id="UP000187550"/>
    </source>
</evidence>
<dbReference type="Proteomes" id="UP000187550">
    <property type="component" value="Unassembled WGS sequence"/>
</dbReference>
<keyword evidence="2" id="KW-1185">Reference proteome</keyword>
<name>A0A1U7PIB8_9BACI</name>